<sequence length="145" mass="16562">MMSSQAEALVPFKLRDGLHLESKGLLLPWNASAEELAKYGSPQEDRHHIFWNGVTIFDGLEVDVLCRRQSRNVFEISHRLQSNSARDEFLALKDELASRLGAPHESASLEADYPKVVWRYGRVRVSLLIADRFGEYVSFMVSNRL</sequence>
<gene>
    <name evidence="1" type="ORF">ABVT11_16860</name>
</gene>
<dbReference type="EMBL" id="JBEWLZ010000012">
    <property type="protein sequence ID" value="MET1491512.1"/>
    <property type="molecule type" value="Genomic_DNA"/>
</dbReference>
<accession>A0ABV2CUB6</accession>
<evidence type="ECO:0000313" key="1">
    <source>
        <dbReference type="EMBL" id="MET1491512.1"/>
    </source>
</evidence>
<keyword evidence="2" id="KW-1185">Reference proteome</keyword>
<organism evidence="1 2">
    <name type="scientific">Uliginosibacterium paludis</name>
    <dbReference type="NCBI Taxonomy" id="1615952"/>
    <lineage>
        <taxon>Bacteria</taxon>
        <taxon>Pseudomonadati</taxon>
        <taxon>Pseudomonadota</taxon>
        <taxon>Betaproteobacteria</taxon>
        <taxon>Rhodocyclales</taxon>
        <taxon>Zoogloeaceae</taxon>
        <taxon>Uliginosibacterium</taxon>
    </lineage>
</organism>
<comment type="caution">
    <text evidence="1">The sequence shown here is derived from an EMBL/GenBank/DDBJ whole genome shotgun (WGS) entry which is preliminary data.</text>
</comment>
<name>A0ABV2CUB6_9RHOO</name>
<dbReference type="RefSeq" id="WP_345927365.1">
    <property type="nucleotide sequence ID" value="NZ_JBDIVF010000004.1"/>
</dbReference>
<reference evidence="1 2" key="1">
    <citation type="submission" date="2024-07" db="EMBL/GenBank/DDBJ databases">
        <title>Uliginosibacterium paludis KCTC:42655.</title>
        <authorList>
            <person name="Kim M.K."/>
        </authorList>
    </citation>
    <scope>NUCLEOTIDE SEQUENCE [LARGE SCALE GENOMIC DNA]</scope>
    <source>
        <strain evidence="1 2">KCTC 42655</strain>
    </source>
</reference>
<protein>
    <submittedName>
        <fullName evidence="1">Uncharacterized protein</fullName>
    </submittedName>
</protein>
<proteinExistence type="predicted"/>
<evidence type="ECO:0000313" key="2">
    <source>
        <dbReference type="Proteomes" id="UP001548590"/>
    </source>
</evidence>
<dbReference type="Proteomes" id="UP001548590">
    <property type="component" value="Unassembled WGS sequence"/>
</dbReference>